<reference evidence="1 2" key="1">
    <citation type="journal article" date="2016" name="Nat. Commun.">
        <title>Thousands of microbial genomes shed light on interconnected biogeochemical processes in an aquifer system.</title>
        <authorList>
            <person name="Anantharaman K."/>
            <person name="Brown C.T."/>
            <person name="Hug L.A."/>
            <person name="Sharon I."/>
            <person name="Castelle C.J."/>
            <person name="Probst A.J."/>
            <person name="Thomas B.C."/>
            <person name="Singh A."/>
            <person name="Wilkins M.J."/>
            <person name="Karaoz U."/>
            <person name="Brodie E.L."/>
            <person name="Williams K.H."/>
            <person name="Hubbard S.S."/>
            <person name="Banfield J.F."/>
        </authorList>
    </citation>
    <scope>NUCLEOTIDE SEQUENCE [LARGE SCALE GENOMIC DNA]</scope>
</reference>
<dbReference type="AlphaFoldDB" id="A0A1F8F4N6"/>
<comment type="caution">
    <text evidence="1">The sequence shown here is derived from an EMBL/GenBank/DDBJ whole genome shotgun (WGS) entry which is preliminary data.</text>
</comment>
<proteinExistence type="predicted"/>
<sequence>MDTVILTFPRHKFEIKDLSYFGTTRDLATNDPRGFAPYYNNPTPQEKREGIYMPVFSLYRRGRVWWLNVQFSVQKLLFGNSADEAEETDFEPSIKKLQECLQRRSIQIEDQDIRDASPIAIHPAKNIIIGDGYRSIFVVSELSKVNLTEKLEMDRKQYKNNGHALQYYSKAHALVIYDKKADNRKSTSRAIEEDRMPQQLSLFKELNKKHLLPEILRIEVRLCDKTKMNQVLKKLGYSINPTFKDVFKKDLWQKVVQMYWQHFVAEKNLFLYDMTSGPQASIRKIIRNNTTIKPKQAIYQAGILALARDQEGIRGMRKELSAICDRRTWYRIADDFKPLNKSQKIIDCHSWVRDIENQLRDFKSYKLPKFDV</sequence>
<dbReference type="Proteomes" id="UP000176834">
    <property type="component" value="Unassembled WGS sequence"/>
</dbReference>
<gene>
    <name evidence="1" type="ORF">A3B86_02195</name>
</gene>
<protein>
    <submittedName>
        <fullName evidence="1">Uncharacterized protein</fullName>
    </submittedName>
</protein>
<evidence type="ECO:0000313" key="1">
    <source>
        <dbReference type="EMBL" id="OGN07628.1"/>
    </source>
</evidence>
<name>A0A1F8F4N6_9BACT</name>
<accession>A0A1F8F4N6</accession>
<organism evidence="1 2">
    <name type="scientific">Candidatus Yanofskybacteria bacterium RIFCSPHIGHO2_02_FULL_38_22b</name>
    <dbReference type="NCBI Taxonomy" id="1802673"/>
    <lineage>
        <taxon>Bacteria</taxon>
        <taxon>Candidatus Yanofskyibacteriota</taxon>
    </lineage>
</organism>
<dbReference type="EMBL" id="MGJN01000003">
    <property type="protein sequence ID" value="OGN07628.1"/>
    <property type="molecule type" value="Genomic_DNA"/>
</dbReference>
<evidence type="ECO:0000313" key="2">
    <source>
        <dbReference type="Proteomes" id="UP000176834"/>
    </source>
</evidence>